<dbReference type="Proteomes" id="UP001187192">
    <property type="component" value="Unassembled WGS sequence"/>
</dbReference>
<evidence type="ECO:0000313" key="2">
    <source>
        <dbReference type="Proteomes" id="UP001187192"/>
    </source>
</evidence>
<evidence type="ECO:0000313" key="1">
    <source>
        <dbReference type="EMBL" id="GMN40893.1"/>
    </source>
</evidence>
<proteinExistence type="predicted"/>
<dbReference type="AlphaFoldDB" id="A0AA87ZR53"/>
<protein>
    <submittedName>
        <fullName evidence="1">Uncharacterized protein</fullName>
    </submittedName>
</protein>
<organism evidence="1 2">
    <name type="scientific">Ficus carica</name>
    <name type="common">Common fig</name>
    <dbReference type="NCBI Taxonomy" id="3494"/>
    <lineage>
        <taxon>Eukaryota</taxon>
        <taxon>Viridiplantae</taxon>
        <taxon>Streptophyta</taxon>
        <taxon>Embryophyta</taxon>
        <taxon>Tracheophyta</taxon>
        <taxon>Spermatophyta</taxon>
        <taxon>Magnoliopsida</taxon>
        <taxon>eudicotyledons</taxon>
        <taxon>Gunneridae</taxon>
        <taxon>Pentapetalae</taxon>
        <taxon>rosids</taxon>
        <taxon>fabids</taxon>
        <taxon>Rosales</taxon>
        <taxon>Moraceae</taxon>
        <taxon>Ficeae</taxon>
        <taxon>Ficus</taxon>
    </lineage>
</organism>
<keyword evidence="2" id="KW-1185">Reference proteome</keyword>
<sequence length="243" mass="27296">MENSLGLQPKWKGKCGGIWNLQVWRREKFRVLERERVSEGFEAAKPTVSEIRFFESNGGRMWGPFIPSAIAFDVVAFANGSKGRCDLVIGGVKFWRAERVELFDFFIVSLGHFVFPMTLQLLGFDSFAVAKLGVDGVRGWVLDIGDVFFFGGVVAPPRAPRVKVGGWRQLHMDSCISLVVLRLLWFWLSGYAFPDPVAGMGWLFFVYNVEDGIPPFEFACGLLDICWTFVLCRVSGDLSAIGY</sequence>
<accession>A0AA87ZR53</accession>
<reference evidence="1" key="1">
    <citation type="submission" date="2023-07" db="EMBL/GenBank/DDBJ databases">
        <title>draft genome sequence of fig (Ficus carica).</title>
        <authorList>
            <person name="Takahashi T."/>
            <person name="Nishimura K."/>
        </authorList>
    </citation>
    <scope>NUCLEOTIDE SEQUENCE</scope>
</reference>
<dbReference type="EMBL" id="BTGU01000012">
    <property type="protein sequence ID" value="GMN40893.1"/>
    <property type="molecule type" value="Genomic_DNA"/>
</dbReference>
<comment type="caution">
    <text evidence="1">The sequence shown here is derived from an EMBL/GenBank/DDBJ whole genome shotgun (WGS) entry which is preliminary data.</text>
</comment>
<name>A0AA87ZR53_FICCA</name>
<gene>
    <name evidence="1" type="ORF">TIFTF001_010119</name>
</gene>